<proteinExistence type="predicted"/>
<dbReference type="EMBL" id="JAHRIP010071068">
    <property type="protein sequence ID" value="MEQ2309120.1"/>
    <property type="molecule type" value="Genomic_DNA"/>
</dbReference>
<gene>
    <name evidence="1" type="ORF">AMECASPLE_035347</name>
</gene>
<evidence type="ECO:0000313" key="1">
    <source>
        <dbReference type="EMBL" id="MEQ2309120.1"/>
    </source>
</evidence>
<comment type="caution">
    <text evidence="1">The sequence shown here is derived from an EMBL/GenBank/DDBJ whole genome shotgun (WGS) entry which is preliminary data.</text>
</comment>
<dbReference type="Proteomes" id="UP001469553">
    <property type="component" value="Unassembled WGS sequence"/>
</dbReference>
<reference evidence="1 2" key="1">
    <citation type="submission" date="2021-06" db="EMBL/GenBank/DDBJ databases">
        <authorList>
            <person name="Palmer J.M."/>
        </authorList>
    </citation>
    <scope>NUCLEOTIDE SEQUENCE [LARGE SCALE GENOMIC DNA]</scope>
    <source>
        <strain evidence="1 2">AS_MEX2019</strain>
        <tissue evidence="1">Muscle</tissue>
    </source>
</reference>
<sequence length="116" mass="13443">MVPLNETQNMLNNYLQTKESFSFPGLDLGTSSTSKHPCCHSPDLKDKITSAALTFSPFIPPSVIIHVARLVQVLRFICRGWVKMNFIEFKKKKSKYYFDVFTPRFMSLQPDYDQML</sequence>
<organism evidence="1 2">
    <name type="scientific">Ameca splendens</name>
    <dbReference type="NCBI Taxonomy" id="208324"/>
    <lineage>
        <taxon>Eukaryota</taxon>
        <taxon>Metazoa</taxon>
        <taxon>Chordata</taxon>
        <taxon>Craniata</taxon>
        <taxon>Vertebrata</taxon>
        <taxon>Euteleostomi</taxon>
        <taxon>Actinopterygii</taxon>
        <taxon>Neopterygii</taxon>
        <taxon>Teleostei</taxon>
        <taxon>Neoteleostei</taxon>
        <taxon>Acanthomorphata</taxon>
        <taxon>Ovalentaria</taxon>
        <taxon>Atherinomorphae</taxon>
        <taxon>Cyprinodontiformes</taxon>
        <taxon>Goodeidae</taxon>
        <taxon>Ameca</taxon>
    </lineage>
</organism>
<accession>A0ABV0ZT81</accession>
<evidence type="ECO:0000313" key="2">
    <source>
        <dbReference type="Proteomes" id="UP001469553"/>
    </source>
</evidence>
<keyword evidence="2" id="KW-1185">Reference proteome</keyword>
<name>A0ABV0ZT81_9TELE</name>
<protein>
    <submittedName>
        <fullName evidence="1">Uncharacterized protein</fullName>
    </submittedName>
</protein>